<dbReference type="InterPro" id="IPR012338">
    <property type="entry name" value="Beta-lactam/transpept-like"/>
</dbReference>
<feature type="domain" description="Beta-lactamase-related" evidence="3">
    <location>
        <begin position="36"/>
        <end position="358"/>
    </location>
</feature>
<evidence type="ECO:0000259" key="3">
    <source>
        <dbReference type="Pfam" id="PF00144"/>
    </source>
</evidence>
<dbReference type="RefSeq" id="WP_317120117.1">
    <property type="nucleotide sequence ID" value="NZ_JAWJBA010000001.1"/>
</dbReference>
<keyword evidence="1" id="KW-0472">Membrane</keyword>
<dbReference type="PANTHER" id="PTHR46825:SF12">
    <property type="entry name" value="PENICILLIN-BINDING PROTEIN 4"/>
    <property type="match status" value="1"/>
</dbReference>
<dbReference type="Pfam" id="PF00144">
    <property type="entry name" value="Beta-lactamase"/>
    <property type="match status" value="1"/>
</dbReference>
<dbReference type="InterPro" id="IPR050491">
    <property type="entry name" value="AmpC-like"/>
</dbReference>
<comment type="caution">
    <text evidence="4">The sequence shown here is derived from an EMBL/GenBank/DDBJ whole genome shotgun (WGS) entry which is preliminary data.</text>
</comment>
<feature type="signal peptide" evidence="2">
    <location>
        <begin position="1"/>
        <end position="27"/>
    </location>
</feature>
<reference evidence="4 5" key="1">
    <citation type="submission" date="2023-10" db="EMBL/GenBank/DDBJ databases">
        <title>Screening of Alkalihalobacillus lindianensis BZ-TG-R113 and Its Alleviation of Salt Stress on Rapeseed Growth.</title>
        <authorList>
            <person name="Zhao B."/>
            <person name="Guo T."/>
        </authorList>
    </citation>
    <scope>NUCLEOTIDE SEQUENCE [LARGE SCALE GENOMIC DNA]</scope>
    <source>
        <strain evidence="4 5">BZ-TG-R113</strain>
    </source>
</reference>
<keyword evidence="4" id="KW-0378">Hydrolase</keyword>
<dbReference type="Proteomes" id="UP001287282">
    <property type="component" value="Unassembled WGS sequence"/>
</dbReference>
<protein>
    <submittedName>
        <fullName evidence="4">Serine hydrolase</fullName>
    </submittedName>
</protein>
<gene>
    <name evidence="4" type="ORF">RYX56_00165</name>
</gene>
<dbReference type="EMBL" id="JAWJBA010000001">
    <property type="protein sequence ID" value="MDV2682778.1"/>
    <property type="molecule type" value="Genomic_DNA"/>
</dbReference>
<keyword evidence="1" id="KW-1133">Transmembrane helix</keyword>
<name>A0ABU3X4G6_9BACI</name>
<dbReference type="Gene3D" id="3.40.710.10">
    <property type="entry name" value="DD-peptidase/beta-lactamase superfamily"/>
    <property type="match status" value="1"/>
</dbReference>
<dbReference type="PANTHER" id="PTHR46825">
    <property type="entry name" value="D-ALANYL-D-ALANINE-CARBOXYPEPTIDASE/ENDOPEPTIDASE AMPH"/>
    <property type="match status" value="1"/>
</dbReference>
<feature type="chain" id="PRO_5047140632" evidence="2">
    <location>
        <begin position="28"/>
        <end position="481"/>
    </location>
</feature>
<evidence type="ECO:0000256" key="2">
    <source>
        <dbReference type="SAM" id="SignalP"/>
    </source>
</evidence>
<feature type="transmembrane region" description="Helical" evidence="1">
    <location>
        <begin position="381"/>
        <end position="405"/>
    </location>
</feature>
<keyword evidence="1" id="KW-0812">Transmembrane</keyword>
<accession>A0ABU3X4G6</accession>
<dbReference type="InterPro" id="IPR001466">
    <property type="entry name" value="Beta-lactam-related"/>
</dbReference>
<evidence type="ECO:0000256" key="1">
    <source>
        <dbReference type="SAM" id="Phobius"/>
    </source>
</evidence>
<evidence type="ECO:0000313" key="5">
    <source>
        <dbReference type="Proteomes" id="UP001287282"/>
    </source>
</evidence>
<keyword evidence="2" id="KW-0732">Signal</keyword>
<feature type="transmembrane region" description="Helical" evidence="1">
    <location>
        <begin position="454"/>
        <end position="477"/>
    </location>
</feature>
<dbReference type="GO" id="GO:0016787">
    <property type="term" value="F:hydrolase activity"/>
    <property type="evidence" value="ECO:0007669"/>
    <property type="project" value="UniProtKB-KW"/>
</dbReference>
<organism evidence="4 5">
    <name type="scientific">Alkalihalophilus lindianensis</name>
    <dbReference type="NCBI Taxonomy" id="1630542"/>
    <lineage>
        <taxon>Bacteria</taxon>
        <taxon>Bacillati</taxon>
        <taxon>Bacillota</taxon>
        <taxon>Bacilli</taxon>
        <taxon>Bacillales</taxon>
        <taxon>Bacillaceae</taxon>
        <taxon>Alkalihalophilus</taxon>
    </lineage>
</organism>
<sequence length="481" mass="53608">MNRHESKLAIWCFSFCLMMIVSMGQVAAEEDKLHQLEQYIERFIEEQQIPGTSIAIVHEGELFYANAWGITGESEEPVTTETPFTLGSISKSLTGLGVMKLVEGGAVDLEDPIHMYLPSFDLQDQQAASQITIKQLLTHTSGFSTYSGLAVSDKESKDAGVIKKHAQRLLNEKLSAGPGEKYQYSNANFIILGALIEEVTNQTYSEFMEKEVFTPLGMDGAAADEHTADNKGYKAGHQSWLGLPQRSHVNYDNGGAPYGYIVASTTDMVQYLSLLHSRERPDFLSEEMMNLYVSPHVQTGEDRYYGFGVRVTAPYSNEEMIWHSGSTPDSRSEIFYIPETGWGGVILTNKNHILEEDALAYLKHGIINILNGEEAVKVPTYFPLIQMIIIALLCFLTAMFIYIIVKSKSAIVRKKALWRSLGIILVFLSITIIPLLLYFVGVPWHTIKGFATDVAWLTITFSILSLVNGILLIGFSFKAVK</sequence>
<proteinExistence type="predicted"/>
<keyword evidence="5" id="KW-1185">Reference proteome</keyword>
<dbReference type="SUPFAM" id="SSF56601">
    <property type="entry name" value="beta-lactamase/transpeptidase-like"/>
    <property type="match status" value="1"/>
</dbReference>
<evidence type="ECO:0000313" key="4">
    <source>
        <dbReference type="EMBL" id="MDV2682778.1"/>
    </source>
</evidence>
<feature type="transmembrane region" description="Helical" evidence="1">
    <location>
        <begin position="417"/>
        <end position="442"/>
    </location>
</feature>